<dbReference type="SUPFAM" id="SSF55874">
    <property type="entry name" value="ATPase domain of HSP90 chaperone/DNA topoisomerase II/histidine kinase"/>
    <property type="match status" value="1"/>
</dbReference>
<gene>
    <name evidence="17" type="ORF">SAMN05660657_05387</name>
</gene>
<dbReference type="InterPro" id="IPR036890">
    <property type="entry name" value="HATPase_C_sf"/>
</dbReference>
<dbReference type="PRINTS" id="PR00344">
    <property type="entry name" value="BCTRLSENSOR"/>
</dbReference>
<evidence type="ECO:0000256" key="9">
    <source>
        <dbReference type="ARBA" id="ARBA00022723"/>
    </source>
</evidence>
<organism evidence="17 18">
    <name type="scientific">Geodermatophilus amargosae</name>
    <dbReference type="NCBI Taxonomy" id="1296565"/>
    <lineage>
        <taxon>Bacteria</taxon>
        <taxon>Bacillati</taxon>
        <taxon>Actinomycetota</taxon>
        <taxon>Actinomycetes</taxon>
        <taxon>Geodermatophilales</taxon>
        <taxon>Geodermatophilaceae</taxon>
        <taxon>Geodermatophilus</taxon>
    </lineage>
</organism>
<keyword evidence="9" id="KW-0479">Metal-binding</keyword>
<feature type="domain" description="Histidine kinase" evidence="16">
    <location>
        <begin position="339"/>
        <end position="541"/>
    </location>
</feature>
<evidence type="ECO:0000259" key="16">
    <source>
        <dbReference type="PROSITE" id="PS50109"/>
    </source>
</evidence>
<evidence type="ECO:0000256" key="1">
    <source>
        <dbReference type="ARBA" id="ARBA00000085"/>
    </source>
</evidence>
<dbReference type="GO" id="GO:0016020">
    <property type="term" value="C:membrane"/>
    <property type="evidence" value="ECO:0007669"/>
    <property type="project" value="InterPro"/>
</dbReference>
<dbReference type="GO" id="GO:0051539">
    <property type="term" value="F:4 iron, 4 sulfur cluster binding"/>
    <property type="evidence" value="ECO:0007669"/>
    <property type="project" value="UniProtKB-KW"/>
</dbReference>
<dbReference type="Pfam" id="PF02518">
    <property type="entry name" value="HATPase_c"/>
    <property type="match status" value="1"/>
</dbReference>
<dbReference type="InterPro" id="IPR011712">
    <property type="entry name" value="Sig_transdc_His_kin_sub3_dim/P"/>
</dbReference>
<keyword evidence="7" id="KW-0963">Cytoplasm</keyword>
<dbReference type="PANTHER" id="PTHR24421:SF61">
    <property type="entry name" value="OXYGEN SENSOR HISTIDINE KINASE NREB"/>
    <property type="match status" value="1"/>
</dbReference>
<dbReference type="Pfam" id="PF13185">
    <property type="entry name" value="GAF_2"/>
    <property type="match status" value="2"/>
</dbReference>
<evidence type="ECO:0000256" key="6">
    <source>
        <dbReference type="ARBA" id="ARBA00022485"/>
    </source>
</evidence>
<sequence length="559" mass="60313">MAAQVALAESLETTLDTVAQCLVESTGMTACAAIVFDGEPARLRVAGTAGLPPDYAERFSAALRASSEALPAVSAFRSRQTVVVDRESGEPVVGMLENLDDDLDWRSIASFPMIARNHPVGAVKTFWQGPPPDGQELEFLAAVADQAATAVDNARLFADAAASSRRDEGLISAFLALASELSLPAVLTKIVELACDIADARYGAVGVLGADGRLEDFITHGVSDEQHNLIGHLPIGRGILGALISDARPLRLSRIQDDPRSVGFPPHHPPMTSFLGVPITVRGKIYGNLYLTEKRGGSEFTKGDHRAVVTLAAQAGVAIENARLFTEAQQRLALEARHRLARELHDSVSQALFSMTMETRAAQLLLEREGLPEDGPLAERLSNLRQLTQGALAEMRALIFELRPEALQEEGLAAAIRKQAEGMSARTEIAVDLRLPKRRLSLSRDAEEQVYRVVQESLANIAKHSGARRATVRLRHRRAARSELLVELSDDGVGFDPSVRQPGHLGLRTMAQRIEQVGGTLHVDSRPGRGTRITAVVPLAHDGARLAVRAATRPLRDES</sequence>
<comment type="cofactor">
    <cofactor evidence="2">
        <name>[4Fe-4S] cluster</name>
        <dbReference type="ChEBI" id="CHEBI:49883"/>
    </cofactor>
</comment>
<dbReference type="SUPFAM" id="SSF55781">
    <property type="entry name" value="GAF domain-like"/>
    <property type="match status" value="2"/>
</dbReference>
<dbReference type="PROSITE" id="PS50109">
    <property type="entry name" value="HIS_KIN"/>
    <property type="match status" value="1"/>
</dbReference>
<accession>A0A1I7D6Y6</accession>
<dbReference type="Proteomes" id="UP000199546">
    <property type="component" value="Unassembled WGS sequence"/>
</dbReference>
<evidence type="ECO:0000256" key="14">
    <source>
        <dbReference type="ARBA" id="ARBA00024827"/>
    </source>
</evidence>
<dbReference type="InterPro" id="IPR003018">
    <property type="entry name" value="GAF"/>
</dbReference>
<dbReference type="GO" id="GO:0046983">
    <property type="term" value="F:protein dimerization activity"/>
    <property type="evidence" value="ECO:0007669"/>
    <property type="project" value="InterPro"/>
</dbReference>
<dbReference type="GO" id="GO:0005737">
    <property type="term" value="C:cytoplasm"/>
    <property type="evidence" value="ECO:0007669"/>
    <property type="project" value="UniProtKB-SubCell"/>
</dbReference>
<keyword evidence="13" id="KW-0411">Iron-sulfur</keyword>
<dbReference type="Pfam" id="PF07730">
    <property type="entry name" value="HisKA_3"/>
    <property type="match status" value="1"/>
</dbReference>
<dbReference type="SMART" id="SM00387">
    <property type="entry name" value="HATPase_c"/>
    <property type="match status" value="1"/>
</dbReference>
<evidence type="ECO:0000256" key="15">
    <source>
        <dbReference type="ARBA" id="ARBA00030800"/>
    </source>
</evidence>
<dbReference type="InterPro" id="IPR050482">
    <property type="entry name" value="Sensor_HK_TwoCompSys"/>
</dbReference>
<dbReference type="GO" id="GO:0000155">
    <property type="term" value="F:phosphorelay sensor kinase activity"/>
    <property type="evidence" value="ECO:0007669"/>
    <property type="project" value="InterPro"/>
</dbReference>
<evidence type="ECO:0000256" key="11">
    <source>
        <dbReference type="ARBA" id="ARBA00023004"/>
    </source>
</evidence>
<keyword evidence="8" id="KW-0808">Transferase</keyword>
<evidence type="ECO:0000256" key="8">
    <source>
        <dbReference type="ARBA" id="ARBA00022679"/>
    </source>
</evidence>
<dbReference type="EC" id="2.7.13.3" evidence="4"/>
<evidence type="ECO:0000256" key="5">
    <source>
        <dbReference type="ARBA" id="ARBA00017322"/>
    </source>
</evidence>
<evidence type="ECO:0000256" key="7">
    <source>
        <dbReference type="ARBA" id="ARBA00022490"/>
    </source>
</evidence>
<dbReference type="PANTHER" id="PTHR24421">
    <property type="entry name" value="NITRATE/NITRITE SENSOR PROTEIN NARX-RELATED"/>
    <property type="match status" value="1"/>
</dbReference>
<dbReference type="InterPro" id="IPR004358">
    <property type="entry name" value="Sig_transdc_His_kin-like_C"/>
</dbReference>
<comment type="subcellular location">
    <subcellularLocation>
        <location evidence="3">Cytoplasm</location>
    </subcellularLocation>
</comment>
<comment type="function">
    <text evidence="14">Member of the two-component regulatory system NreB/NreC involved in the control of dissimilatory nitrate/nitrite reduction in response to oxygen. NreB functions as a direct oxygen sensor histidine kinase which is autophosphorylated, in the absence of oxygen, probably at the conserved histidine residue, and transfers its phosphate group probably to a conserved aspartate residue of NreC. NreB/NreC activates the expression of the nitrate (narGHJI) and nitrite (nir) reductase operons, as well as the putative nitrate transporter gene narT.</text>
</comment>
<dbReference type="Gene3D" id="3.30.450.40">
    <property type="match status" value="2"/>
</dbReference>
<evidence type="ECO:0000256" key="12">
    <source>
        <dbReference type="ARBA" id="ARBA00023012"/>
    </source>
</evidence>
<evidence type="ECO:0000256" key="2">
    <source>
        <dbReference type="ARBA" id="ARBA00001966"/>
    </source>
</evidence>
<keyword evidence="11" id="KW-0408">Iron</keyword>
<dbReference type="Gene3D" id="1.20.5.1930">
    <property type="match status" value="1"/>
</dbReference>
<dbReference type="InterPro" id="IPR003594">
    <property type="entry name" value="HATPase_dom"/>
</dbReference>
<evidence type="ECO:0000256" key="13">
    <source>
        <dbReference type="ARBA" id="ARBA00023014"/>
    </source>
</evidence>
<dbReference type="Gene3D" id="3.30.565.10">
    <property type="entry name" value="Histidine kinase-like ATPase, C-terminal domain"/>
    <property type="match status" value="1"/>
</dbReference>
<keyword evidence="6" id="KW-0004">4Fe-4S</keyword>
<reference evidence="18" key="1">
    <citation type="submission" date="2016-10" db="EMBL/GenBank/DDBJ databases">
        <authorList>
            <person name="Varghese N."/>
            <person name="Submissions S."/>
        </authorList>
    </citation>
    <scope>NUCLEOTIDE SEQUENCE [LARGE SCALE GENOMIC DNA]</scope>
    <source>
        <strain evidence="18">DSM 46136</strain>
    </source>
</reference>
<evidence type="ECO:0000256" key="4">
    <source>
        <dbReference type="ARBA" id="ARBA00012438"/>
    </source>
</evidence>
<keyword evidence="12" id="KW-0902">Two-component regulatory system</keyword>
<dbReference type="CDD" id="cd16917">
    <property type="entry name" value="HATPase_UhpB-NarQ-NarX-like"/>
    <property type="match status" value="1"/>
</dbReference>
<dbReference type="EMBL" id="FPBA01000036">
    <property type="protein sequence ID" value="SFU07410.1"/>
    <property type="molecule type" value="Genomic_DNA"/>
</dbReference>
<evidence type="ECO:0000256" key="3">
    <source>
        <dbReference type="ARBA" id="ARBA00004496"/>
    </source>
</evidence>
<evidence type="ECO:0000256" key="10">
    <source>
        <dbReference type="ARBA" id="ARBA00022777"/>
    </source>
</evidence>
<dbReference type="SMART" id="SM00065">
    <property type="entry name" value="GAF"/>
    <property type="match status" value="2"/>
</dbReference>
<proteinExistence type="predicted"/>
<keyword evidence="10 17" id="KW-0418">Kinase</keyword>
<comment type="catalytic activity">
    <reaction evidence="1">
        <text>ATP + protein L-histidine = ADP + protein N-phospho-L-histidine.</text>
        <dbReference type="EC" id="2.7.13.3"/>
    </reaction>
</comment>
<dbReference type="InterPro" id="IPR029016">
    <property type="entry name" value="GAF-like_dom_sf"/>
</dbReference>
<dbReference type="AlphaFoldDB" id="A0A1I7D6Y6"/>
<dbReference type="STRING" id="1296565.SAMN05660657_05387"/>
<keyword evidence="18" id="KW-1185">Reference proteome</keyword>
<dbReference type="InterPro" id="IPR005467">
    <property type="entry name" value="His_kinase_dom"/>
</dbReference>
<protein>
    <recommendedName>
        <fullName evidence="5">Oxygen sensor histidine kinase NreB</fullName>
        <ecNumber evidence="4">2.7.13.3</ecNumber>
    </recommendedName>
    <alternativeName>
        <fullName evidence="15">Nitrogen regulation protein B</fullName>
    </alternativeName>
</protein>
<dbReference type="GO" id="GO:0046872">
    <property type="term" value="F:metal ion binding"/>
    <property type="evidence" value="ECO:0007669"/>
    <property type="project" value="UniProtKB-KW"/>
</dbReference>
<name>A0A1I7D6Y6_9ACTN</name>
<evidence type="ECO:0000313" key="17">
    <source>
        <dbReference type="EMBL" id="SFU07410.1"/>
    </source>
</evidence>
<evidence type="ECO:0000313" key="18">
    <source>
        <dbReference type="Proteomes" id="UP000199546"/>
    </source>
</evidence>